<proteinExistence type="predicted"/>
<gene>
    <name evidence="1" type="ORF">SAMN05216243_2899</name>
</gene>
<reference evidence="1 2" key="1">
    <citation type="submission" date="2016-10" db="EMBL/GenBank/DDBJ databases">
        <authorList>
            <person name="de Groot N.N."/>
        </authorList>
    </citation>
    <scope>NUCLEOTIDE SEQUENCE [LARGE SCALE GENOMIC DNA]</scope>
    <source>
        <strain evidence="1 2">CGMCC 1.6502</strain>
    </source>
</reference>
<name>A0A1G9BAZ6_9BACI</name>
<dbReference type="AlphaFoldDB" id="A0A1G9BAZ6"/>
<dbReference type="Proteomes" id="UP000198694">
    <property type="component" value="Unassembled WGS sequence"/>
</dbReference>
<dbReference type="EMBL" id="FNFL01000005">
    <property type="protein sequence ID" value="SDK36250.1"/>
    <property type="molecule type" value="Genomic_DNA"/>
</dbReference>
<accession>A0A1G9BAZ6</accession>
<evidence type="ECO:0000313" key="1">
    <source>
        <dbReference type="EMBL" id="SDK36250.1"/>
    </source>
</evidence>
<keyword evidence="2" id="KW-1185">Reference proteome</keyword>
<evidence type="ECO:0000313" key="2">
    <source>
        <dbReference type="Proteomes" id="UP000198694"/>
    </source>
</evidence>
<organism evidence="1 2">
    <name type="scientific">Sediminibacillus albus</name>
    <dbReference type="NCBI Taxonomy" id="407036"/>
    <lineage>
        <taxon>Bacteria</taxon>
        <taxon>Bacillati</taxon>
        <taxon>Bacillota</taxon>
        <taxon>Bacilli</taxon>
        <taxon>Bacillales</taxon>
        <taxon>Bacillaceae</taxon>
        <taxon>Sediminibacillus</taxon>
    </lineage>
</organism>
<dbReference type="OrthoDB" id="2967544at2"/>
<dbReference type="RefSeq" id="WP_093215602.1">
    <property type="nucleotide sequence ID" value="NZ_FNFL01000005.1"/>
</dbReference>
<protein>
    <submittedName>
        <fullName evidence="1">Uncharacterized protein</fullName>
    </submittedName>
</protein>
<sequence length="113" mass="13174">MRITPDNTQFAAYSRLTVSAHLRNQLRDGTSLREQQEDISFSKFQELLDEEQVVNEKNSRKMSDFHRSALETQMNYTDNPKRTQEVMGIMEKAFALGLVDKDNTLINKFNQKT</sequence>